<gene>
    <name evidence="4" type="ORF">V6N11_071724</name>
</gene>
<feature type="region of interest" description="Disordered" evidence="1">
    <location>
        <begin position="1"/>
        <end position="34"/>
    </location>
</feature>
<dbReference type="Proteomes" id="UP001396334">
    <property type="component" value="Unassembled WGS sequence"/>
</dbReference>
<sequence length="669" mass="75458">MIDDDPSDKGGPESMVATANGSTTNPKHAGSMASSYKESLMQNSTIIPSESDEIIEEEEIIIEEGEVKSLERTVVVKLLGRRIGYTTLRSKIYEIWKPSQPLKLMDVENDYFLVSFRSQDDYERILSSESCPLTRQPFFAEENAMSPVTNQQQAEDCSFGPWMMVERKQRKPATKQVNHSKGLANMIFQGSRFNMLSEPKNGVNHTHDILTAPLTDVPIQQSKHSAIVVDENLDPNILVLPGSTPTTGTEPPAGEPPDKQMLPTTGVEPHAPVGTSLQSNQTDETSAWSLGSGSSINPLTDVWILAIGPLHHHLKPEALLFPVGSFTELLNRSRNRDRDRFCDTFHPEVVPHILGVQCPDSSDIPDQIIWRWTAKGNFEIQSAYSLLTYDSWDPNNALWKHIWKMPMPQRLRVFFAADESILHVLRDCRVSFVVWEQLLPSSISIRFFNLNLLDWIMGNLCSRLLHTEWDIPWSIIFVSTIWQLWKSRNDLVFNSVMHSSEVLVHRAITWARYYSGCCPTRNHLDVPICEPVTWRRPDPGWICLNVDGAVSMGLSAGAIGGLYRDHSGSWIVGFMTLQVQIDCKEVVTLFNALKVDRSTFPFVRAIVKLRRKCWMTDIIWIPRDGNQAADMLAKLTVSSALDMVKLFALSRCLIPLLQSDAPDVSFTQT</sequence>
<feature type="compositionally biased region" description="Polar residues" evidence="1">
    <location>
        <begin position="275"/>
        <end position="289"/>
    </location>
</feature>
<evidence type="ECO:0000313" key="4">
    <source>
        <dbReference type="EMBL" id="KAK9043379.1"/>
    </source>
</evidence>
<dbReference type="SUPFAM" id="SSF53098">
    <property type="entry name" value="Ribonuclease H-like"/>
    <property type="match status" value="1"/>
</dbReference>
<evidence type="ECO:0000259" key="3">
    <source>
        <dbReference type="Pfam" id="PF14111"/>
    </source>
</evidence>
<dbReference type="EMBL" id="JBBPBN010000003">
    <property type="protein sequence ID" value="KAK9043379.1"/>
    <property type="molecule type" value="Genomic_DNA"/>
</dbReference>
<feature type="region of interest" description="Disordered" evidence="1">
    <location>
        <begin position="241"/>
        <end position="289"/>
    </location>
</feature>
<dbReference type="PANTHER" id="PTHR47723">
    <property type="entry name" value="OS05G0353850 PROTEIN"/>
    <property type="match status" value="1"/>
</dbReference>
<dbReference type="InterPro" id="IPR002156">
    <property type="entry name" value="RNaseH_domain"/>
</dbReference>
<dbReference type="InterPro" id="IPR044730">
    <property type="entry name" value="RNase_H-like_dom_plant"/>
</dbReference>
<feature type="domain" description="DUF4283" evidence="3">
    <location>
        <begin position="69"/>
        <end position="140"/>
    </location>
</feature>
<organism evidence="4 5">
    <name type="scientific">Hibiscus sabdariffa</name>
    <name type="common">roselle</name>
    <dbReference type="NCBI Taxonomy" id="183260"/>
    <lineage>
        <taxon>Eukaryota</taxon>
        <taxon>Viridiplantae</taxon>
        <taxon>Streptophyta</taxon>
        <taxon>Embryophyta</taxon>
        <taxon>Tracheophyta</taxon>
        <taxon>Spermatophyta</taxon>
        <taxon>Magnoliopsida</taxon>
        <taxon>eudicotyledons</taxon>
        <taxon>Gunneridae</taxon>
        <taxon>Pentapetalae</taxon>
        <taxon>rosids</taxon>
        <taxon>malvids</taxon>
        <taxon>Malvales</taxon>
        <taxon>Malvaceae</taxon>
        <taxon>Malvoideae</taxon>
        <taxon>Hibiscus</taxon>
    </lineage>
</organism>
<dbReference type="InterPro" id="IPR012337">
    <property type="entry name" value="RNaseH-like_sf"/>
</dbReference>
<comment type="caution">
    <text evidence="4">The sequence shown here is derived from an EMBL/GenBank/DDBJ whole genome shotgun (WGS) entry which is preliminary data.</text>
</comment>
<feature type="domain" description="RNase H type-1" evidence="2">
    <location>
        <begin position="570"/>
        <end position="635"/>
    </location>
</feature>
<evidence type="ECO:0000259" key="2">
    <source>
        <dbReference type="Pfam" id="PF13456"/>
    </source>
</evidence>
<dbReference type="Pfam" id="PF13456">
    <property type="entry name" value="RVT_3"/>
    <property type="match status" value="1"/>
</dbReference>
<dbReference type="InterPro" id="IPR025558">
    <property type="entry name" value="DUF4283"/>
</dbReference>
<evidence type="ECO:0008006" key="6">
    <source>
        <dbReference type="Google" id="ProtNLM"/>
    </source>
</evidence>
<proteinExistence type="predicted"/>
<feature type="compositionally biased region" description="Low complexity" evidence="1">
    <location>
        <begin position="241"/>
        <end position="252"/>
    </location>
</feature>
<dbReference type="PANTHER" id="PTHR47723:SF19">
    <property type="entry name" value="POLYNUCLEOTIDYL TRANSFERASE, RIBONUCLEASE H-LIKE SUPERFAMILY PROTEIN"/>
    <property type="match status" value="1"/>
</dbReference>
<dbReference type="Pfam" id="PF14111">
    <property type="entry name" value="DUF4283"/>
    <property type="match status" value="1"/>
</dbReference>
<reference evidence="4 5" key="1">
    <citation type="journal article" date="2024" name="G3 (Bethesda)">
        <title>Genome assembly of Hibiscus sabdariffa L. provides insights into metabolisms of medicinal natural products.</title>
        <authorList>
            <person name="Kim T."/>
        </authorList>
    </citation>
    <scope>NUCLEOTIDE SEQUENCE [LARGE SCALE GENOMIC DNA]</scope>
    <source>
        <strain evidence="4">TK-2024</strain>
        <tissue evidence="4">Old leaves</tissue>
    </source>
</reference>
<evidence type="ECO:0000313" key="5">
    <source>
        <dbReference type="Proteomes" id="UP001396334"/>
    </source>
</evidence>
<dbReference type="CDD" id="cd06222">
    <property type="entry name" value="RNase_H_like"/>
    <property type="match status" value="1"/>
</dbReference>
<evidence type="ECO:0000256" key="1">
    <source>
        <dbReference type="SAM" id="MobiDB-lite"/>
    </source>
</evidence>
<accession>A0ABR2U154</accession>
<protein>
    <recommendedName>
        <fullName evidence="6">RNase H type-1 domain-containing protein</fullName>
    </recommendedName>
</protein>
<keyword evidence="5" id="KW-1185">Reference proteome</keyword>
<dbReference type="InterPro" id="IPR053151">
    <property type="entry name" value="RNase_H-like"/>
</dbReference>
<name>A0ABR2U154_9ROSI</name>
<feature type="compositionally biased region" description="Polar residues" evidence="1">
    <location>
        <begin position="17"/>
        <end position="34"/>
    </location>
</feature>